<dbReference type="EMBL" id="UYRT01105700">
    <property type="protein sequence ID" value="VDN44354.1"/>
    <property type="molecule type" value="Genomic_DNA"/>
</dbReference>
<dbReference type="AlphaFoldDB" id="A0A3P7NMN6"/>
<organism evidence="3 4">
    <name type="scientific">Gongylonema pulchrum</name>
    <dbReference type="NCBI Taxonomy" id="637853"/>
    <lineage>
        <taxon>Eukaryota</taxon>
        <taxon>Metazoa</taxon>
        <taxon>Ecdysozoa</taxon>
        <taxon>Nematoda</taxon>
        <taxon>Chromadorea</taxon>
        <taxon>Rhabditida</taxon>
        <taxon>Spirurina</taxon>
        <taxon>Spiruromorpha</taxon>
        <taxon>Spiruroidea</taxon>
        <taxon>Gongylonematidae</taxon>
        <taxon>Gongylonema</taxon>
    </lineage>
</organism>
<dbReference type="Pfam" id="PF18376">
    <property type="entry name" value="MDD_C"/>
    <property type="match status" value="1"/>
</dbReference>
<keyword evidence="1" id="KW-0812">Transmembrane</keyword>
<proteinExistence type="predicted"/>
<keyword evidence="4" id="KW-1185">Reference proteome</keyword>
<accession>A0A3P7NMN6</accession>
<dbReference type="Proteomes" id="UP000271098">
    <property type="component" value="Unassembled WGS sequence"/>
</dbReference>
<keyword evidence="1" id="KW-0472">Membrane</keyword>
<evidence type="ECO:0000313" key="3">
    <source>
        <dbReference type="EMBL" id="VDN44354.1"/>
    </source>
</evidence>
<gene>
    <name evidence="3" type="ORF">GPUH_LOCUS25558</name>
</gene>
<evidence type="ECO:0000259" key="2">
    <source>
        <dbReference type="Pfam" id="PF18376"/>
    </source>
</evidence>
<dbReference type="Gene3D" id="3.30.70.890">
    <property type="entry name" value="GHMP kinase, C-terminal domain"/>
    <property type="match status" value="1"/>
</dbReference>
<feature type="domain" description="Mvd1 C-terminal" evidence="2">
    <location>
        <begin position="43"/>
        <end position="85"/>
    </location>
</feature>
<dbReference type="InterPro" id="IPR041431">
    <property type="entry name" value="Mvd1_C"/>
</dbReference>
<name>A0A3P7NMN6_9BILA</name>
<sequence length="92" mass="10300">MKHRHSVNSCFQVLGVRVGVFLVALYIGKQVSRTMARIVFAKAIILVTSREAKKISSSTGMQLTVKTSRLLQARISGIPKQIKEYCFADFKL</sequence>
<dbReference type="OrthoDB" id="10253702at2759"/>
<evidence type="ECO:0000313" key="4">
    <source>
        <dbReference type="Proteomes" id="UP000271098"/>
    </source>
</evidence>
<protein>
    <recommendedName>
        <fullName evidence="2">Mvd1 C-terminal domain-containing protein</fullName>
    </recommendedName>
</protein>
<reference evidence="3 4" key="1">
    <citation type="submission" date="2018-11" db="EMBL/GenBank/DDBJ databases">
        <authorList>
            <consortium name="Pathogen Informatics"/>
        </authorList>
    </citation>
    <scope>NUCLEOTIDE SEQUENCE [LARGE SCALE GENOMIC DNA]</scope>
</reference>
<keyword evidence="1" id="KW-1133">Transmembrane helix</keyword>
<dbReference type="InterPro" id="IPR036554">
    <property type="entry name" value="GHMP_kinase_C_sf"/>
</dbReference>
<dbReference type="SUPFAM" id="SSF55060">
    <property type="entry name" value="GHMP Kinase, C-terminal domain"/>
    <property type="match status" value="1"/>
</dbReference>
<feature type="transmembrane region" description="Helical" evidence="1">
    <location>
        <begin position="6"/>
        <end position="27"/>
    </location>
</feature>
<evidence type="ECO:0000256" key="1">
    <source>
        <dbReference type="SAM" id="Phobius"/>
    </source>
</evidence>